<feature type="transmembrane region" description="Helical" evidence="1">
    <location>
        <begin position="44"/>
        <end position="61"/>
    </location>
</feature>
<proteinExistence type="predicted"/>
<evidence type="ECO:0000313" key="3">
    <source>
        <dbReference type="Proteomes" id="UP001267290"/>
    </source>
</evidence>
<keyword evidence="1" id="KW-1133">Transmembrane helix</keyword>
<organism evidence="2 3">
    <name type="scientific">Paenibacillus qinlingensis</name>
    <dbReference type="NCBI Taxonomy" id="1837343"/>
    <lineage>
        <taxon>Bacteria</taxon>
        <taxon>Bacillati</taxon>
        <taxon>Bacillota</taxon>
        <taxon>Bacilli</taxon>
        <taxon>Bacillales</taxon>
        <taxon>Paenibacillaceae</taxon>
        <taxon>Paenibacillus</taxon>
    </lineage>
</organism>
<dbReference type="EMBL" id="JAVDSB010000001">
    <property type="protein sequence ID" value="MDR6549722.1"/>
    <property type="molecule type" value="Genomic_DNA"/>
</dbReference>
<accession>A0ABU1NRR4</accession>
<evidence type="ECO:0000313" key="2">
    <source>
        <dbReference type="EMBL" id="MDR6549722.1"/>
    </source>
</evidence>
<feature type="transmembrane region" description="Helical" evidence="1">
    <location>
        <begin position="231"/>
        <end position="248"/>
    </location>
</feature>
<dbReference type="RefSeq" id="WP_310223936.1">
    <property type="nucleotide sequence ID" value="NZ_JAVDSB010000001.1"/>
</dbReference>
<feature type="transmembrane region" description="Helical" evidence="1">
    <location>
        <begin position="105"/>
        <end position="124"/>
    </location>
</feature>
<feature type="transmembrane region" description="Helical" evidence="1">
    <location>
        <begin position="191"/>
        <end position="211"/>
    </location>
</feature>
<keyword evidence="1" id="KW-0812">Transmembrane</keyword>
<gene>
    <name evidence="2" type="ORF">J2736_000905</name>
</gene>
<name>A0ABU1NRR4_9BACL</name>
<dbReference type="InterPro" id="IPR008535">
    <property type="entry name" value="DUF817"/>
</dbReference>
<keyword evidence="1" id="KW-0472">Membrane</keyword>
<dbReference type="Proteomes" id="UP001267290">
    <property type="component" value="Unassembled WGS sequence"/>
</dbReference>
<sequence length="261" mass="30726">MKSEHVKDFLLFGWKQALCCIFPVVIFLTLAVSKVLTLPFLHRYDFILLVCILAQIVLVWMKLESVDELKVITVFHIIGLGLELYKVHMGSWSYPEEGWTKIGGVPLYSGFMYASVSSYVCQAWKRFDLHLIHWPRTSFAIILSVSIYTNFFTHHFAYDIRWVLIALIVILFYKSHIRFTVITKTYRMHTILSFMLVAFFIWLAENISTFLGAWRYPDQEISWRIVHWGKISSWFMLVIITIIIVAELKRIKYPEQVKGTK</sequence>
<feature type="transmembrane region" description="Helical" evidence="1">
    <location>
        <begin position="136"/>
        <end position="154"/>
    </location>
</feature>
<dbReference type="Pfam" id="PF05675">
    <property type="entry name" value="DUF817"/>
    <property type="match status" value="1"/>
</dbReference>
<evidence type="ECO:0000256" key="1">
    <source>
        <dbReference type="SAM" id="Phobius"/>
    </source>
</evidence>
<reference evidence="2 3" key="1">
    <citation type="submission" date="2023-07" db="EMBL/GenBank/DDBJ databases">
        <title>Sorghum-associated microbial communities from plants grown in Nebraska, USA.</title>
        <authorList>
            <person name="Schachtman D."/>
        </authorList>
    </citation>
    <scope>NUCLEOTIDE SEQUENCE [LARGE SCALE GENOMIC DNA]</scope>
    <source>
        <strain evidence="2 3">CC258</strain>
    </source>
</reference>
<feature type="transmembrane region" description="Helical" evidence="1">
    <location>
        <begin position="160"/>
        <end position="179"/>
    </location>
</feature>
<comment type="caution">
    <text evidence="2">The sequence shown here is derived from an EMBL/GenBank/DDBJ whole genome shotgun (WGS) entry which is preliminary data.</text>
</comment>
<dbReference type="PIRSF" id="PIRSF009141">
    <property type="entry name" value="UCP009141"/>
    <property type="match status" value="1"/>
</dbReference>
<feature type="transmembrane region" description="Helical" evidence="1">
    <location>
        <begin position="12"/>
        <end position="32"/>
    </location>
</feature>
<keyword evidence="3" id="KW-1185">Reference proteome</keyword>
<protein>
    <submittedName>
        <fullName evidence="2">Uncharacterized membrane protein YoaT (DUF817 family)</fullName>
    </submittedName>
</protein>